<dbReference type="Pfam" id="PF00067">
    <property type="entry name" value="p450"/>
    <property type="match status" value="1"/>
</dbReference>
<keyword evidence="2 7" id="KW-0349">Heme</keyword>
<comment type="caution">
    <text evidence="9">The sequence shown here is derived from an EMBL/GenBank/DDBJ whole genome shotgun (WGS) entry which is preliminary data.</text>
</comment>
<evidence type="ECO:0000256" key="2">
    <source>
        <dbReference type="ARBA" id="ARBA00022617"/>
    </source>
</evidence>
<dbReference type="GO" id="GO:0004497">
    <property type="term" value="F:monooxygenase activity"/>
    <property type="evidence" value="ECO:0007669"/>
    <property type="project" value="UniProtKB-KW"/>
</dbReference>
<comment type="similarity">
    <text evidence="1 7">Belongs to the cytochrome P450 family.</text>
</comment>
<evidence type="ECO:0000256" key="3">
    <source>
        <dbReference type="ARBA" id="ARBA00022723"/>
    </source>
</evidence>
<dbReference type="GO" id="GO:0016705">
    <property type="term" value="F:oxidoreductase activity, acting on paired donors, with incorporation or reduction of molecular oxygen"/>
    <property type="evidence" value="ECO:0007669"/>
    <property type="project" value="InterPro"/>
</dbReference>
<keyword evidence="3 7" id="KW-0479">Metal-binding</keyword>
<evidence type="ECO:0000256" key="5">
    <source>
        <dbReference type="ARBA" id="ARBA00023004"/>
    </source>
</evidence>
<dbReference type="Gene3D" id="1.10.630.10">
    <property type="entry name" value="Cytochrome P450"/>
    <property type="match status" value="1"/>
</dbReference>
<keyword evidence="6 7" id="KW-0503">Monooxygenase</keyword>
<keyword evidence="10" id="KW-1185">Reference proteome</keyword>
<evidence type="ECO:0000313" key="9">
    <source>
        <dbReference type="EMBL" id="GFJ76066.1"/>
    </source>
</evidence>
<reference evidence="9 10" key="2">
    <citation type="submission" date="2020-03" db="EMBL/GenBank/DDBJ databases">
        <authorList>
            <person name="Ichikawa N."/>
            <person name="Kimura A."/>
            <person name="Kitahashi Y."/>
            <person name="Uohara A."/>
        </authorList>
    </citation>
    <scope>NUCLEOTIDE SEQUENCE [LARGE SCALE GENOMIC DNA]</scope>
    <source>
        <strain evidence="9 10">NBRC 108639</strain>
    </source>
</reference>
<organism evidence="9 10">
    <name type="scientific">Phytohabitans houttuyneae</name>
    <dbReference type="NCBI Taxonomy" id="1076126"/>
    <lineage>
        <taxon>Bacteria</taxon>
        <taxon>Bacillati</taxon>
        <taxon>Actinomycetota</taxon>
        <taxon>Actinomycetes</taxon>
        <taxon>Micromonosporales</taxon>
        <taxon>Micromonosporaceae</taxon>
    </lineage>
</organism>
<protein>
    <submittedName>
        <fullName evidence="9">Cytochrome P450</fullName>
    </submittedName>
</protein>
<gene>
    <name evidence="9" type="ORF">Phou_002460</name>
</gene>
<dbReference type="PRINTS" id="PR00385">
    <property type="entry name" value="P450"/>
</dbReference>
<dbReference type="PANTHER" id="PTHR46696:SF1">
    <property type="entry name" value="CYTOCHROME P450 YJIB-RELATED"/>
    <property type="match status" value="1"/>
</dbReference>
<dbReference type="GO" id="GO:0020037">
    <property type="term" value="F:heme binding"/>
    <property type="evidence" value="ECO:0007669"/>
    <property type="project" value="InterPro"/>
</dbReference>
<accession>A0A6V8K289</accession>
<keyword evidence="5 7" id="KW-0408">Iron</keyword>
<proteinExistence type="inferred from homology"/>
<reference evidence="9 10" key="1">
    <citation type="submission" date="2020-03" db="EMBL/GenBank/DDBJ databases">
        <title>Whole genome shotgun sequence of Phytohabitans houttuyneae NBRC 108639.</title>
        <authorList>
            <person name="Komaki H."/>
            <person name="Tamura T."/>
        </authorList>
    </citation>
    <scope>NUCLEOTIDE SEQUENCE [LARGE SCALE GENOMIC DNA]</scope>
    <source>
        <strain evidence="9 10">NBRC 108639</strain>
    </source>
</reference>
<dbReference type="Proteomes" id="UP000482800">
    <property type="component" value="Unassembled WGS sequence"/>
</dbReference>
<dbReference type="PANTHER" id="PTHR46696">
    <property type="entry name" value="P450, PUTATIVE (EUROFUNG)-RELATED"/>
    <property type="match status" value="1"/>
</dbReference>
<dbReference type="InterPro" id="IPR001128">
    <property type="entry name" value="Cyt_P450"/>
</dbReference>
<dbReference type="InterPro" id="IPR017972">
    <property type="entry name" value="Cyt_P450_CS"/>
</dbReference>
<dbReference type="AlphaFoldDB" id="A0A6V8K289"/>
<dbReference type="FunFam" id="1.10.630.10:FF:000018">
    <property type="entry name" value="Cytochrome P450 monooxygenase"/>
    <property type="match status" value="1"/>
</dbReference>
<dbReference type="SUPFAM" id="SSF48264">
    <property type="entry name" value="Cytochrome P450"/>
    <property type="match status" value="1"/>
</dbReference>
<evidence type="ECO:0000256" key="1">
    <source>
        <dbReference type="ARBA" id="ARBA00010617"/>
    </source>
</evidence>
<dbReference type="PRINTS" id="PR00359">
    <property type="entry name" value="BP450"/>
</dbReference>
<feature type="region of interest" description="Disordered" evidence="8">
    <location>
        <begin position="66"/>
        <end position="88"/>
    </location>
</feature>
<dbReference type="InterPro" id="IPR036396">
    <property type="entry name" value="Cyt_P450_sf"/>
</dbReference>
<sequence>MTDTQRPVRDYPFSAPDRLHLDPFYAELRRTEPLTRVRMPFGEEVWLATRHSDVRTVLGDPRFSRAASVGRDEPRITPRPIEGGMLSMDPPEHSRLRRLIAKAFTARRVELLRPRTRQIADGLIDRMVEDGPPADLVERFATPLPITVICELLGVPVEDQEHFHAWSEAIVSTTSLTPEEIKQYLESLWGYMAGLIAERRVRPTDDLIGALVRARDEDNDRLSEDEMVRLAAGLLAAGHETTVTQIPNFVYVLLTHPDQLDRLRAAPELVPVAVEELMRYVPLGVASSFARYALEDVELGGVLVRAGEPVIGSLSSANRDESVFARPDALDLTRSTNPHIGFGHGVHHCAGAQLARMELQVAVAALLERLPGLRFAVPEPELVWKSGLLVRGLKHMPVAW</sequence>
<dbReference type="InterPro" id="IPR002397">
    <property type="entry name" value="Cyt_P450_B"/>
</dbReference>
<evidence type="ECO:0000256" key="8">
    <source>
        <dbReference type="SAM" id="MobiDB-lite"/>
    </source>
</evidence>
<keyword evidence="4 7" id="KW-0560">Oxidoreductase</keyword>
<evidence type="ECO:0000256" key="4">
    <source>
        <dbReference type="ARBA" id="ARBA00023002"/>
    </source>
</evidence>
<evidence type="ECO:0000313" key="10">
    <source>
        <dbReference type="Proteomes" id="UP000482800"/>
    </source>
</evidence>
<name>A0A6V8K289_9ACTN</name>
<evidence type="ECO:0000256" key="6">
    <source>
        <dbReference type="ARBA" id="ARBA00023033"/>
    </source>
</evidence>
<dbReference type="GO" id="GO:0017000">
    <property type="term" value="P:antibiotic biosynthetic process"/>
    <property type="evidence" value="ECO:0007669"/>
    <property type="project" value="UniProtKB-ARBA"/>
</dbReference>
<dbReference type="CDD" id="cd11031">
    <property type="entry name" value="Cyp158A-like"/>
    <property type="match status" value="1"/>
</dbReference>
<dbReference type="GO" id="GO:0005506">
    <property type="term" value="F:iron ion binding"/>
    <property type="evidence" value="ECO:0007669"/>
    <property type="project" value="InterPro"/>
</dbReference>
<evidence type="ECO:0000256" key="7">
    <source>
        <dbReference type="RuleBase" id="RU000461"/>
    </source>
</evidence>
<dbReference type="PROSITE" id="PS00086">
    <property type="entry name" value="CYTOCHROME_P450"/>
    <property type="match status" value="1"/>
</dbReference>
<dbReference type="EMBL" id="BLPF01000001">
    <property type="protein sequence ID" value="GFJ76066.1"/>
    <property type="molecule type" value="Genomic_DNA"/>
</dbReference>
<dbReference type="RefSeq" id="WP_173052758.1">
    <property type="nucleotide sequence ID" value="NZ_BLPF01000001.1"/>
</dbReference>